<name>A0ABV9GV00_9BURK</name>
<dbReference type="PRINTS" id="PR00184">
    <property type="entry name" value="NEISSPPORIN"/>
</dbReference>
<evidence type="ECO:0000256" key="11">
    <source>
        <dbReference type="SAM" id="SignalP"/>
    </source>
</evidence>
<dbReference type="InterPro" id="IPR023614">
    <property type="entry name" value="Porin_dom_sf"/>
</dbReference>
<dbReference type="InterPro" id="IPR002299">
    <property type="entry name" value="Porin_Neis"/>
</dbReference>
<keyword evidence="5" id="KW-0812">Transmembrane</keyword>
<dbReference type="Proteomes" id="UP001595967">
    <property type="component" value="Unassembled WGS sequence"/>
</dbReference>
<keyword evidence="7" id="KW-0406">Ion transport</keyword>
<dbReference type="RefSeq" id="WP_377723791.1">
    <property type="nucleotide sequence ID" value="NZ_JBHSEW010000002.1"/>
</dbReference>
<dbReference type="CDD" id="cd00342">
    <property type="entry name" value="gram_neg_porins"/>
    <property type="match status" value="1"/>
</dbReference>
<evidence type="ECO:0000256" key="2">
    <source>
        <dbReference type="ARBA" id="ARBA00011233"/>
    </source>
</evidence>
<dbReference type="InterPro" id="IPR033900">
    <property type="entry name" value="Gram_neg_porin_domain"/>
</dbReference>
<keyword evidence="14" id="KW-1185">Reference proteome</keyword>
<dbReference type="Gene3D" id="2.40.160.10">
    <property type="entry name" value="Porin"/>
    <property type="match status" value="1"/>
</dbReference>
<evidence type="ECO:0000256" key="8">
    <source>
        <dbReference type="ARBA" id="ARBA00023114"/>
    </source>
</evidence>
<accession>A0ABV9GV00</accession>
<evidence type="ECO:0000259" key="12">
    <source>
        <dbReference type="Pfam" id="PF13609"/>
    </source>
</evidence>
<dbReference type="PANTHER" id="PTHR34501:SF9">
    <property type="entry name" value="MAJOR OUTER MEMBRANE PROTEIN P.IA"/>
    <property type="match status" value="1"/>
</dbReference>
<gene>
    <name evidence="13" type="ORF">ACFO3A_02755</name>
</gene>
<comment type="subunit">
    <text evidence="2">Homotrimer.</text>
</comment>
<evidence type="ECO:0000256" key="9">
    <source>
        <dbReference type="ARBA" id="ARBA00023136"/>
    </source>
</evidence>
<reference evidence="14" key="1">
    <citation type="journal article" date="2019" name="Int. J. Syst. Evol. Microbiol.">
        <title>The Global Catalogue of Microorganisms (GCM) 10K type strain sequencing project: providing services to taxonomists for standard genome sequencing and annotation.</title>
        <authorList>
            <consortium name="The Broad Institute Genomics Platform"/>
            <consortium name="The Broad Institute Genome Sequencing Center for Infectious Disease"/>
            <person name="Wu L."/>
            <person name="Ma J."/>
        </authorList>
    </citation>
    <scope>NUCLEOTIDE SEQUENCE [LARGE SCALE GENOMIC DNA]</scope>
    <source>
        <strain evidence="14">JCM 11650</strain>
    </source>
</reference>
<evidence type="ECO:0000256" key="6">
    <source>
        <dbReference type="ARBA" id="ARBA00022729"/>
    </source>
</evidence>
<dbReference type="EMBL" id="JBHSEW010000002">
    <property type="protein sequence ID" value="MFC4621135.1"/>
    <property type="molecule type" value="Genomic_DNA"/>
</dbReference>
<evidence type="ECO:0000256" key="10">
    <source>
        <dbReference type="ARBA" id="ARBA00023237"/>
    </source>
</evidence>
<comment type="caution">
    <text evidence="13">The sequence shown here is derived from an EMBL/GenBank/DDBJ whole genome shotgun (WGS) entry which is preliminary data.</text>
</comment>
<feature type="chain" id="PRO_5046006325" evidence="11">
    <location>
        <begin position="26"/>
        <end position="369"/>
    </location>
</feature>
<keyword evidence="8" id="KW-0626">Porin</keyword>
<evidence type="ECO:0000313" key="14">
    <source>
        <dbReference type="Proteomes" id="UP001595967"/>
    </source>
</evidence>
<evidence type="ECO:0000256" key="1">
    <source>
        <dbReference type="ARBA" id="ARBA00004571"/>
    </source>
</evidence>
<protein>
    <submittedName>
        <fullName evidence="13">Porin</fullName>
    </submittedName>
</protein>
<dbReference type="Pfam" id="PF13609">
    <property type="entry name" value="Porin_4"/>
    <property type="match status" value="1"/>
</dbReference>
<keyword evidence="3" id="KW-0813">Transport</keyword>
<evidence type="ECO:0000256" key="5">
    <source>
        <dbReference type="ARBA" id="ARBA00022692"/>
    </source>
</evidence>
<evidence type="ECO:0000313" key="13">
    <source>
        <dbReference type="EMBL" id="MFC4621135.1"/>
    </source>
</evidence>
<keyword evidence="6 11" id="KW-0732">Signal</keyword>
<proteinExistence type="predicted"/>
<keyword evidence="10" id="KW-0998">Cell outer membrane</keyword>
<sequence>MKPTIRKRGMAVAGMALLAAGAASAQSNVQVYGMVDAGVEYLSRVGGSGSLMRMPTVTSGIMPSRVGFRGTEDLGRGLKAVFVLEMGLALDSGELMQSGRGFGRQAYVGLSGDWGALTLGRQYAMGLYAMMGSDLMGPAVFGLGSLNAYIPNQRLDNAVAYRGKFGHWEVGALYSAGRDSLRPSNCAGENGSSDCDAYSAMVKYATPAWGATLAHDRLKGGAGSAFFGQPAGLAIGKGSRDDHTYLTGYYLLDKTRLGAGVIHRSLKAVGETYRSNQYYLAASHPVTDRVVLDATYTYLDANRKKANAQLLSVRGNYLFSKRTKAYALIGTVHNDANVGYSVSGGTAAPASPGLGKGQTGVMVGLFHAF</sequence>
<dbReference type="PANTHER" id="PTHR34501">
    <property type="entry name" value="PROTEIN YDDL-RELATED"/>
    <property type="match status" value="1"/>
</dbReference>
<dbReference type="InterPro" id="IPR050298">
    <property type="entry name" value="Gram-neg_bact_OMP"/>
</dbReference>
<keyword evidence="4" id="KW-1134">Transmembrane beta strand</keyword>
<comment type="subcellular location">
    <subcellularLocation>
        <location evidence="1">Cell outer membrane</location>
        <topology evidence="1">Multi-pass membrane protein</topology>
    </subcellularLocation>
</comment>
<feature type="domain" description="Porin" evidence="12">
    <location>
        <begin position="15"/>
        <end position="336"/>
    </location>
</feature>
<evidence type="ECO:0000256" key="4">
    <source>
        <dbReference type="ARBA" id="ARBA00022452"/>
    </source>
</evidence>
<evidence type="ECO:0000256" key="7">
    <source>
        <dbReference type="ARBA" id="ARBA00023065"/>
    </source>
</evidence>
<evidence type="ECO:0000256" key="3">
    <source>
        <dbReference type="ARBA" id="ARBA00022448"/>
    </source>
</evidence>
<keyword evidence="9" id="KW-0472">Membrane</keyword>
<feature type="signal peptide" evidence="11">
    <location>
        <begin position="1"/>
        <end position="25"/>
    </location>
</feature>
<organism evidence="13 14">
    <name type="scientific">Comamonas nitrativorans</name>
    <dbReference type="NCBI Taxonomy" id="108437"/>
    <lineage>
        <taxon>Bacteria</taxon>
        <taxon>Pseudomonadati</taxon>
        <taxon>Pseudomonadota</taxon>
        <taxon>Betaproteobacteria</taxon>
        <taxon>Burkholderiales</taxon>
        <taxon>Comamonadaceae</taxon>
        <taxon>Comamonas</taxon>
    </lineage>
</organism>
<dbReference type="SUPFAM" id="SSF56935">
    <property type="entry name" value="Porins"/>
    <property type="match status" value="1"/>
</dbReference>